<dbReference type="EMBL" id="CARXXK010000002">
    <property type="protein sequence ID" value="CAI6358785.1"/>
    <property type="molecule type" value="Genomic_DNA"/>
</dbReference>
<name>A0AAV0WRW8_9HEMI</name>
<feature type="region of interest" description="Disordered" evidence="1">
    <location>
        <begin position="44"/>
        <end position="64"/>
    </location>
</feature>
<organism evidence="3 4">
    <name type="scientific">Macrosiphum euphorbiae</name>
    <name type="common">potato aphid</name>
    <dbReference type="NCBI Taxonomy" id="13131"/>
    <lineage>
        <taxon>Eukaryota</taxon>
        <taxon>Metazoa</taxon>
        <taxon>Ecdysozoa</taxon>
        <taxon>Arthropoda</taxon>
        <taxon>Hexapoda</taxon>
        <taxon>Insecta</taxon>
        <taxon>Pterygota</taxon>
        <taxon>Neoptera</taxon>
        <taxon>Paraneoptera</taxon>
        <taxon>Hemiptera</taxon>
        <taxon>Sternorrhyncha</taxon>
        <taxon>Aphidomorpha</taxon>
        <taxon>Aphidoidea</taxon>
        <taxon>Aphididae</taxon>
        <taxon>Macrosiphini</taxon>
        <taxon>Macrosiphum</taxon>
    </lineage>
</organism>
<keyword evidence="4" id="KW-1185">Reference proteome</keyword>
<dbReference type="AlphaFoldDB" id="A0AAV0WRW8"/>
<protein>
    <submittedName>
        <fullName evidence="3">Uncharacterized protein</fullName>
    </submittedName>
</protein>
<feature type="chain" id="PRO_5043695826" evidence="2">
    <location>
        <begin position="27"/>
        <end position="219"/>
    </location>
</feature>
<proteinExistence type="predicted"/>
<feature type="signal peptide" evidence="2">
    <location>
        <begin position="1"/>
        <end position="26"/>
    </location>
</feature>
<reference evidence="3 4" key="1">
    <citation type="submission" date="2023-01" db="EMBL/GenBank/DDBJ databases">
        <authorList>
            <person name="Whitehead M."/>
        </authorList>
    </citation>
    <scope>NUCLEOTIDE SEQUENCE [LARGE SCALE GENOMIC DNA]</scope>
</reference>
<evidence type="ECO:0000256" key="2">
    <source>
        <dbReference type="SAM" id="SignalP"/>
    </source>
</evidence>
<gene>
    <name evidence="3" type="ORF">MEUPH1_LOCUS14269</name>
</gene>
<sequence>MNNHNDRFVLVLLSLGFINIFHLTTGREDWEWAPIARIADKDNTTSVTDITQRSPDDTTSNDNDYVSSVTSVDTAIDGDSNATNIYLTSCADLINSVTSALKNTTDIVLSDKPTGNSTDYKKFVNYPDIKHLVERVYDDLQCLHTCDSENSRCNVDIVKMYLSSRIIMKALNNLEKHRVNILKIDAKRVLSMMDGYIINLKYHCSDYLTNVTSACIDVR</sequence>
<dbReference type="Proteomes" id="UP001160148">
    <property type="component" value="Unassembled WGS sequence"/>
</dbReference>
<comment type="caution">
    <text evidence="3">The sequence shown here is derived from an EMBL/GenBank/DDBJ whole genome shotgun (WGS) entry which is preliminary data.</text>
</comment>
<evidence type="ECO:0000256" key="1">
    <source>
        <dbReference type="SAM" id="MobiDB-lite"/>
    </source>
</evidence>
<evidence type="ECO:0000313" key="3">
    <source>
        <dbReference type="EMBL" id="CAI6358785.1"/>
    </source>
</evidence>
<accession>A0AAV0WRW8</accession>
<evidence type="ECO:0000313" key="4">
    <source>
        <dbReference type="Proteomes" id="UP001160148"/>
    </source>
</evidence>
<keyword evidence="2" id="KW-0732">Signal</keyword>